<feature type="compositionally biased region" description="Pro residues" evidence="1">
    <location>
        <begin position="366"/>
        <end position="375"/>
    </location>
</feature>
<reference evidence="2" key="1">
    <citation type="journal article" date="2019" name="Sci. Rep.">
        <title>Draft genome of Tanacetum cinerariifolium, the natural source of mosquito coil.</title>
        <authorList>
            <person name="Yamashiro T."/>
            <person name="Shiraishi A."/>
            <person name="Satake H."/>
            <person name="Nakayama K."/>
        </authorList>
    </citation>
    <scope>NUCLEOTIDE SEQUENCE</scope>
</reference>
<name>A0A6L2K891_TANCI</name>
<evidence type="ECO:0000256" key="1">
    <source>
        <dbReference type="SAM" id="MobiDB-lite"/>
    </source>
</evidence>
<feature type="compositionally biased region" description="Polar residues" evidence="1">
    <location>
        <begin position="343"/>
        <end position="355"/>
    </location>
</feature>
<accession>A0A6L2K891</accession>
<sequence>MFLIASRFPTPPLACMFFILRATVKQVDYWIKFSEFNPIHNEDLDSTLKNDRFDTESYLLESLLNHDALIASSLKIDSLLVEFASELIFLKSIQLELMKPTAIPRKSFILLRDCCMIIYLLVHRKNLFLKILMLKLNLSLPSPIPVEDSDSFMEEIDLSFNPDDPMPPSIEEDDYDSKWDILIFEELLDNYSLLLLEIKTYHFLYSFVLSSSCKTTICIPENVKTLAKGFYPPSLHFLSFNWESRDTFFLERLLHDDPIPLSDTLDFDFSNVYPPTDRSDFTHEKFVDELAHIISPPEYDRFYFWNLPDLERERVGSAGGGGAPPAAAEKLFRRAFPANLKTSPTTRSIRSTVPPSLTRRRASITPPQPPPPSPLLPHHLHTTTAIIYTTTEPTPATAAATPLHPQTTATAVHH</sequence>
<comment type="caution">
    <text evidence="2">The sequence shown here is derived from an EMBL/GenBank/DDBJ whole genome shotgun (WGS) entry which is preliminary data.</text>
</comment>
<gene>
    <name evidence="2" type="ORF">Tci_017611</name>
</gene>
<proteinExistence type="predicted"/>
<organism evidence="2">
    <name type="scientific">Tanacetum cinerariifolium</name>
    <name type="common">Dalmatian daisy</name>
    <name type="synonym">Chrysanthemum cinerariifolium</name>
    <dbReference type="NCBI Taxonomy" id="118510"/>
    <lineage>
        <taxon>Eukaryota</taxon>
        <taxon>Viridiplantae</taxon>
        <taxon>Streptophyta</taxon>
        <taxon>Embryophyta</taxon>
        <taxon>Tracheophyta</taxon>
        <taxon>Spermatophyta</taxon>
        <taxon>Magnoliopsida</taxon>
        <taxon>eudicotyledons</taxon>
        <taxon>Gunneridae</taxon>
        <taxon>Pentapetalae</taxon>
        <taxon>asterids</taxon>
        <taxon>campanulids</taxon>
        <taxon>Asterales</taxon>
        <taxon>Asteraceae</taxon>
        <taxon>Asteroideae</taxon>
        <taxon>Anthemideae</taxon>
        <taxon>Anthemidinae</taxon>
        <taxon>Tanacetum</taxon>
    </lineage>
</organism>
<protein>
    <submittedName>
        <fullName evidence="2">Uncharacterized protein</fullName>
    </submittedName>
</protein>
<evidence type="ECO:0000313" key="2">
    <source>
        <dbReference type="EMBL" id="GEU45633.1"/>
    </source>
</evidence>
<dbReference type="EMBL" id="BKCJ010002011">
    <property type="protein sequence ID" value="GEU45633.1"/>
    <property type="molecule type" value="Genomic_DNA"/>
</dbReference>
<dbReference type="AlphaFoldDB" id="A0A6L2K891"/>
<feature type="region of interest" description="Disordered" evidence="1">
    <location>
        <begin position="343"/>
        <end position="378"/>
    </location>
</feature>